<feature type="non-terminal residue" evidence="2">
    <location>
        <position position="73"/>
    </location>
</feature>
<dbReference type="EMBL" id="BART01041165">
    <property type="protein sequence ID" value="GAH23707.1"/>
    <property type="molecule type" value="Genomic_DNA"/>
</dbReference>
<protein>
    <submittedName>
        <fullName evidence="2">Uncharacterized protein</fullName>
    </submittedName>
</protein>
<feature type="transmembrane region" description="Helical" evidence="1">
    <location>
        <begin position="42"/>
        <end position="64"/>
    </location>
</feature>
<evidence type="ECO:0000313" key="2">
    <source>
        <dbReference type="EMBL" id="GAH23707.1"/>
    </source>
</evidence>
<keyword evidence="1" id="KW-1133">Transmembrane helix</keyword>
<proteinExistence type="predicted"/>
<comment type="caution">
    <text evidence="2">The sequence shown here is derived from an EMBL/GenBank/DDBJ whole genome shotgun (WGS) entry which is preliminary data.</text>
</comment>
<feature type="transmembrane region" description="Helical" evidence="1">
    <location>
        <begin position="12"/>
        <end position="35"/>
    </location>
</feature>
<feature type="non-terminal residue" evidence="2">
    <location>
        <position position="1"/>
    </location>
</feature>
<name>X1DU60_9ZZZZ</name>
<keyword evidence="1" id="KW-0812">Transmembrane</keyword>
<sequence length="73" mass="7338">TGFAVTAATGSASLGLLVAALAGGVFNLLFGYLVVTRRANQLASGLTMMFLAFGVSALIGKPYVGAMITGLQK</sequence>
<keyword evidence="1" id="KW-0472">Membrane</keyword>
<evidence type="ECO:0000256" key="1">
    <source>
        <dbReference type="SAM" id="Phobius"/>
    </source>
</evidence>
<organism evidence="2">
    <name type="scientific">marine sediment metagenome</name>
    <dbReference type="NCBI Taxonomy" id="412755"/>
    <lineage>
        <taxon>unclassified sequences</taxon>
        <taxon>metagenomes</taxon>
        <taxon>ecological metagenomes</taxon>
    </lineage>
</organism>
<accession>X1DU60</accession>
<dbReference type="AlphaFoldDB" id="X1DU60"/>
<gene>
    <name evidence="2" type="ORF">S01H4_66456</name>
</gene>
<reference evidence="2" key="1">
    <citation type="journal article" date="2014" name="Front. Microbiol.">
        <title>High frequency of phylogenetically diverse reductive dehalogenase-homologous genes in deep subseafloor sedimentary metagenomes.</title>
        <authorList>
            <person name="Kawai M."/>
            <person name="Futagami T."/>
            <person name="Toyoda A."/>
            <person name="Takaki Y."/>
            <person name="Nishi S."/>
            <person name="Hori S."/>
            <person name="Arai W."/>
            <person name="Tsubouchi T."/>
            <person name="Morono Y."/>
            <person name="Uchiyama I."/>
            <person name="Ito T."/>
            <person name="Fujiyama A."/>
            <person name="Inagaki F."/>
            <person name="Takami H."/>
        </authorList>
    </citation>
    <scope>NUCLEOTIDE SEQUENCE</scope>
    <source>
        <strain evidence="2">Expedition CK06-06</strain>
    </source>
</reference>